<dbReference type="EMBL" id="KQ459765">
    <property type="protein sequence ID" value="KPJ20055.1"/>
    <property type="molecule type" value="Genomic_DNA"/>
</dbReference>
<dbReference type="InParanoid" id="A0A194RRV4"/>
<feature type="compositionally biased region" description="Basic and acidic residues" evidence="1">
    <location>
        <begin position="8"/>
        <end position="22"/>
    </location>
</feature>
<accession>A0A194RRV4</accession>
<evidence type="ECO:0000313" key="2">
    <source>
        <dbReference type="EMBL" id="KPJ20055.1"/>
    </source>
</evidence>
<dbReference type="Proteomes" id="UP000053240">
    <property type="component" value="Unassembled WGS sequence"/>
</dbReference>
<sequence length="74" mass="8198">MFWAGGVDPREGGGVLRRERAAGRSARPPRSDTRRRLVNDYTPLNVTTIILNGKPPVSRHCSPRVLNPLARVLP</sequence>
<keyword evidence="3" id="KW-1185">Reference proteome</keyword>
<dbReference type="AlphaFoldDB" id="A0A194RRV4"/>
<feature type="region of interest" description="Disordered" evidence="1">
    <location>
        <begin position="1"/>
        <end position="33"/>
    </location>
</feature>
<proteinExistence type="predicted"/>
<protein>
    <submittedName>
        <fullName evidence="2">Uncharacterized protein</fullName>
    </submittedName>
</protein>
<name>A0A194RRV4_PAPMA</name>
<organism evidence="2 3">
    <name type="scientific">Papilio machaon</name>
    <name type="common">Old World swallowtail butterfly</name>
    <dbReference type="NCBI Taxonomy" id="76193"/>
    <lineage>
        <taxon>Eukaryota</taxon>
        <taxon>Metazoa</taxon>
        <taxon>Ecdysozoa</taxon>
        <taxon>Arthropoda</taxon>
        <taxon>Hexapoda</taxon>
        <taxon>Insecta</taxon>
        <taxon>Pterygota</taxon>
        <taxon>Neoptera</taxon>
        <taxon>Endopterygota</taxon>
        <taxon>Lepidoptera</taxon>
        <taxon>Glossata</taxon>
        <taxon>Ditrysia</taxon>
        <taxon>Papilionoidea</taxon>
        <taxon>Papilionidae</taxon>
        <taxon>Papilioninae</taxon>
        <taxon>Papilio</taxon>
    </lineage>
</organism>
<reference evidence="2 3" key="1">
    <citation type="journal article" date="2015" name="Nat. Commun.">
        <title>Outbred genome sequencing and CRISPR/Cas9 gene editing in butterflies.</title>
        <authorList>
            <person name="Li X."/>
            <person name="Fan D."/>
            <person name="Zhang W."/>
            <person name="Liu G."/>
            <person name="Zhang L."/>
            <person name="Zhao L."/>
            <person name="Fang X."/>
            <person name="Chen L."/>
            <person name="Dong Y."/>
            <person name="Chen Y."/>
            <person name="Ding Y."/>
            <person name="Zhao R."/>
            <person name="Feng M."/>
            <person name="Zhu Y."/>
            <person name="Feng Y."/>
            <person name="Jiang X."/>
            <person name="Zhu D."/>
            <person name="Xiang H."/>
            <person name="Feng X."/>
            <person name="Li S."/>
            <person name="Wang J."/>
            <person name="Zhang G."/>
            <person name="Kronforst M.R."/>
            <person name="Wang W."/>
        </authorList>
    </citation>
    <scope>NUCLEOTIDE SEQUENCE [LARGE SCALE GENOMIC DNA]</scope>
    <source>
        <strain evidence="2">Ya'a_city_454_Pm</strain>
        <tissue evidence="2">Whole body</tissue>
    </source>
</reference>
<evidence type="ECO:0000256" key="1">
    <source>
        <dbReference type="SAM" id="MobiDB-lite"/>
    </source>
</evidence>
<gene>
    <name evidence="2" type="ORF">RR48_07520</name>
</gene>
<evidence type="ECO:0000313" key="3">
    <source>
        <dbReference type="Proteomes" id="UP000053240"/>
    </source>
</evidence>